<feature type="compositionally biased region" description="Polar residues" evidence="1">
    <location>
        <begin position="77"/>
        <end position="95"/>
    </location>
</feature>
<feature type="region of interest" description="Disordered" evidence="1">
    <location>
        <begin position="274"/>
        <end position="308"/>
    </location>
</feature>
<dbReference type="AlphaFoldDB" id="A0A8S4SGH0"/>
<gene>
    <name evidence="2" type="primary">jg25694</name>
    <name evidence="2" type="ORF">PAEG_LOCUS24192</name>
</gene>
<feature type="region of interest" description="Disordered" evidence="1">
    <location>
        <begin position="323"/>
        <end position="397"/>
    </location>
</feature>
<reference evidence="2" key="1">
    <citation type="submission" date="2022-03" db="EMBL/GenBank/DDBJ databases">
        <authorList>
            <person name="Lindestad O."/>
        </authorList>
    </citation>
    <scope>NUCLEOTIDE SEQUENCE</scope>
</reference>
<dbReference type="Proteomes" id="UP000838756">
    <property type="component" value="Unassembled WGS sequence"/>
</dbReference>
<feature type="non-terminal residue" evidence="2">
    <location>
        <position position="397"/>
    </location>
</feature>
<feature type="compositionally biased region" description="Polar residues" evidence="1">
    <location>
        <begin position="323"/>
        <end position="346"/>
    </location>
</feature>
<comment type="caution">
    <text evidence="2">The sequence shown here is derived from an EMBL/GenBank/DDBJ whole genome shotgun (WGS) entry which is preliminary data.</text>
</comment>
<proteinExistence type="predicted"/>
<dbReference type="OrthoDB" id="7489536at2759"/>
<feature type="compositionally biased region" description="Basic and acidic residues" evidence="1">
    <location>
        <begin position="354"/>
        <end position="363"/>
    </location>
</feature>
<accession>A0A8S4SGH0</accession>
<feature type="compositionally biased region" description="Basic and acidic residues" evidence="1">
    <location>
        <begin position="107"/>
        <end position="117"/>
    </location>
</feature>
<evidence type="ECO:0000313" key="2">
    <source>
        <dbReference type="EMBL" id="CAH2262736.1"/>
    </source>
</evidence>
<keyword evidence="3" id="KW-1185">Reference proteome</keyword>
<sequence length="397" mass="45309">MGMVLEEPNMSDTTILVTVEDLINRTMGPPNANVVDFKLVQMILEILAKQQRMLQQRVEIRVIELEKQRSKKKTARDVSSGSSSKIPRLNQSLRTVGQKHKSQQRPKSKDAERDVLRETSLGKQLNEQEENTLKKEQNKEIKQQKKTQKEEYRIGKEVMKARKELDKVEKLQQKGQKDKERLEKADKPKNLQNMAHKQHVTLEKEELGDISKHNQERKRYEKSQICERMKSAEDYIAKIIEMLTLLAATGALPEHIAGQVETLLPPTYKEANRSQPLLYRKPVATDTQAPRDLKLQPSMSPEQFRPLEEDKSIATDAIASRPQTMEHQATHGLNLQPSKSSEQTVIEPQPLVAKKSEAIDARACKPQVTESPTSRDLNLQPSLSPEESIARPIVFSK</sequence>
<feature type="compositionally biased region" description="Basic residues" evidence="1">
    <location>
        <begin position="97"/>
        <end position="106"/>
    </location>
</feature>
<evidence type="ECO:0000313" key="3">
    <source>
        <dbReference type="Proteomes" id="UP000838756"/>
    </source>
</evidence>
<feature type="compositionally biased region" description="Polar residues" evidence="1">
    <location>
        <begin position="368"/>
        <end position="385"/>
    </location>
</feature>
<feature type="region of interest" description="Disordered" evidence="1">
    <location>
        <begin position="165"/>
        <end position="184"/>
    </location>
</feature>
<evidence type="ECO:0000256" key="1">
    <source>
        <dbReference type="SAM" id="MobiDB-lite"/>
    </source>
</evidence>
<feature type="compositionally biased region" description="Basic and acidic residues" evidence="1">
    <location>
        <begin position="131"/>
        <end position="149"/>
    </location>
</feature>
<protein>
    <submittedName>
        <fullName evidence="2">Jg25694 protein</fullName>
    </submittedName>
</protein>
<dbReference type="EMBL" id="CAKXAJ010026215">
    <property type="protein sequence ID" value="CAH2262736.1"/>
    <property type="molecule type" value="Genomic_DNA"/>
</dbReference>
<feature type="region of interest" description="Disordered" evidence="1">
    <location>
        <begin position="69"/>
        <end position="149"/>
    </location>
</feature>
<organism evidence="2 3">
    <name type="scientific">Pararge aegeria aegeria</name>
    <dbReference type="NCBI Taxonomy" id="348720"/>
    <lineage>
        <taxon>Eukaryota</taxon>
        <taxon>Metazoa</taxon>
        <taxon>Ecdysozoa</taxon>
        <taxon>Arthropoda</taxon>
        <taxon>Hexapoda</taxon>
        <taxon>Insecta</taxon>
        <taxon>Pterygota</taxon>
        <taxon>Neoptera</taxon>
        <taxon>Endopterygota</taxon>
        <taxon>Lepidoptera</taxon>
        <taxon>Glossata</taxon>
        <taxon>Ditrysia</taxon>
        <taxon>Papilionoidea</taxon>
        <taxon>Nymphalidae</taxon>
        <taxon>Satyrinae</taxon>
        <taxon>Satyrini</taxon>
        <taxon>Parargina</taxon>
        <taxon>Pararge</taxon>
    </lineage>
</organism>
<name>A0A8S4SGH0_9NEOP</name>